<evidence type="ECO:0000256" key="3">
    <source>
        <dbReference type="ARBA" id="ARBA00023237"/>
    </source>
</evidence>
<evidence type="ECO:0000313" key="7">
    <source>
        <dbReference type="EMBL" id="QIO08055.1"/>
    </source>
</evidence>
<feature type="signal peptide" evidence="5">
    <location>
        <begin position="1"/>
        <end position="21"/>
    </location>
</feature>
<dbReference type="Pfam" id="PF00691">
    <property type="entry name" value="OmpA"/>
    <property type="match status" value="1"/>
</dbReference>
<keyword evidence="3" id="KW-0998">Cell outer membrane</keyword>
<feature type="chain" id="PRO_5026148145" evidence="5">
    <location>
        <begin position="22"/>
        <end position="153"/>
    </location>
</feature>
<protein>
    <submittedName>
        <fullName evidence="7">OmpA family protein</fullName>
    </submittedName>
</protein>
<keyword evidence="8" id="KW-1185">Reference proteome</keyword>
<evidence type="ECO:0000259" key="6">
    <source>
        <dbReference type="PROSITE" id="PS51123"/>
    </source>
</evidence>
<comment type="subcellular location">
    <subcellularLocation>
        <location evidence="1">Cell outer membrane</location>
    </subcellularLocation>
</comment>
<dbReference type="PANTHER" id="PTHR30329">
    <property type="entry name" value="STATOR ELEMENT OF FLAGELLAR MOTOR COMPLEX"/>
    <property type="match status" value="1"/>
</dbReference>
<evidence type="ECO:0000256" key="4">
    <source>
        <dbReference type="PROSITE-ProRule" id="PRU00473"/>
    </source>
</evidence>
<organism evidence="7 8">
    <name type="scientific">Acinetobacter lanii</name>
    <dbReference type="NCBI Taxonomy" id="2715163"/>
    <lineage>
        <taxon>Bacteria</taxon>
        <taxon>Pseudomonadati</taxon>
        <taxon>Pseudomonadota</taxon>
        <taxon>Gammaproteobacteria</taxon>
        <taxon>Moraxellales</taxon>
        <taxon>Moraxellaceae</taxon>
        <taxon>Acinetobacter</taxon>
    </lineage>
</organism>
<proteinExistence type="predicted"/>
<dbReference type="InterPro" id="IPR050330">
    <property type="entry name" value="Bact_OuterMem_StrucFunc"/>
</dbReference>
<gene>
    <name evidence="7" type="ORF">G8D99_02805</name>
</gene>
<evidence type="ECO:0000256" key="2">
    <source>
        <dbReference type="ARBA" id="ARBA00023136"/>
    </source>
</evidence>
<evidence type="ECO:0000256" key="1">
    <source>
        <dbReference type="ARBA" id="ARBA00004442"/>
    </source>
</evidence>
<accession>A0A6G8S1Q6</accession>
<evidence type="ECO:0000256" key="5">
    <source>
        <dbReference type="SAM" id="SignalP"/>
    </source>
</evidence>
<dbReference type="EMBL" id="CP049916">
    <property type="protein sequence ID" value="QIO08055.1"/>
    <property type="molecule type" value="Genomic_DNA"/>
</dbReference>
<keyword evidence="5" id="KW-0732">Signal</keyword>
<reference evidence="7 8" key="1">
    <citation type="submission" date="2020-03" db="EMBL/GenBank/DDBJ databases">
        <authorList>
            <person name="Zhu W."/>
        </authorList>
    </citation>
    <scope>NUCLEOTIDE SEQUENCE [LARGE SCALE GENOMIC DNA]</scope>
    <source>
        <strain evidence="7 8">185</strain>
    </source>
</reference>
<dbReference type="CDD" id="cd07185">
    <property type="entry name" value="OmpA_C-like"/>
    <property type="match status" value="1"/>
</dbReference>
<dbReference type="InterPro" id="IPR036737">
    <property type="entry name" value="OmpA-like_sf"/>
</dbReference>
<dbReference type="PROSITE" id="PS51123">
    <property type="entry name" value="OMPA_2"/>
    <property type="match status" value="1"/>
</dbReference>
<dbReference type="SUPFAM" id="SSF103088">
    <property type="entry name" value="OmpA-like"/>
    <property type="match status" value="1"/>
</dbReference>
<dbReference type="RefSeq" id="WP_166322431.1">
    <property type="nucleotide sequence ID" value="NZ_CP049916.1"/>
</dbReference>
<dbReference type="GO" id="GO:0009279">
    <property type="term" value="C:cell outer membrane"/>
    <property type="evidence" value="ECO:0007669"/>
    <property type="project" value="UniProtKB-SubCell"/>
</dbReference>
<dbReference type="KEGG" id="alj:G8D99_02805"/>
<dbReference type="InterPro" id="IPR006664">
    <property type="entry name" value="OMP_bac"/>
</dbReference>
<dbReference type="Gene3D" id="3.30.1330.60">
    <property type="entry name" value="OmpA-like domain"/>
    <property type="match status" value="1"/>
</dbReference>
<dbReference type="Proteomes" id="UP000501939">
    <property type="component" value="Chromosome"/>
</dbReference>
<dbReference type="InterPro" id="IPR006665">
    <property type="entry name" value="OmpA-like"/>
</dbReference>
<keyword evidence="2 4" id="KW-0472">Membrane</keyword>
<dbReference type="AlphaFoldDB" id="A0A6G8S1Q6"/>
<dbReference type="PANTHER" id="PTHR30329:SF21">
    <property type="entry name" value="LIPOPROTEIN YIAD-RELATED"/>
    <property type="match status" value="1"/>
</dbReference>
<dbReference type="PRINTS" id="PR01021">
    <property type="entry name" value="OMPADOMAIN"/>
</dbReference>
<dbReference type="PROSITE" id="PS51257">
    <property type="entry name" value="PROKAR_LIPOPROTEIN"/>
    <property type="match status" value="1"/>
</dbReference>
<name>A0A6G8S1Q6_9GAMM</name>
<evidence type="ECO:0000313" key="8">
    <source>
        <dbReference type="Proteomes" id="UP000501939"/>
    </source>
</evidence>
<sequence length="153" mass="16469">MKKIMLTGVLLSLFTVGCATQTTTTNTSAQDAASQKAMSELKNGVSIYFDKNSSQIQSKYHPYLMAASKGLAQNKNLILELEGHTDSTGSVAANKRVSLERANAVRNKLVIDYNVDPDQLVAVGAGSLKPIDTNNTAEGRANNRRVSAILKIR</sequence>
<feature type="domain" description="OmpA-like" evidence="6">
    <location>
        <begin position="36"/>
        <end position="153"/>
    </location>
</feature>